<dbReference type="GO" id="GO:0005524">
    <property type="term" value="F:ATP binding"/>
    <property type="evidence" value="ECO:0007669"/>
    <property type="project" value="UniProtKB-KW"/>
</dbReference>
<evidence type="ECO:0000256" key="2">
    <source>
        <dbReference type="ARBA" id="ARBA00022490"/>
    </source>
</evidence>
<evidence type="ECO:0000256" key="3">
    <source>
        <dbReference type="ARBA" id="ARBA00022517"/>
    </source>
</evidence>
<evidence type="ECO:0000256" key="12">
    <source>
        <dbReference type="SAM" id="Phobius"/>
    </source>
</evidence>
<evidence type="ECO:0000256" key="11">
    <source>
        <dbReference type="SAM" id="MobiDB-lite"/>
    </source>
</evidence>
<dbReference type="GO" id="GO:0006364">
    <property type="term" value="P:rRNA processing"/>
    <property type="evidence" value="ECO:0007669"/>
    <property type="project" value="UniProtKB-KW"/>
</dbReference>
<name>A0A9W9ZX38_9CNID</name>
<feature type="transmembrane region" description="Helical" evidence="12">
    <location>
        <begin position="38"/>
        <end position="59"/>
    </location>
</feature>
<keyword evidence="14" id="KW-1185">Reference proteome</keyword>
<feature type="binding site" evidence="10">
    <location>
        <position position="309"/>
    </location>
    <ligand>
        <name>ATP</name>
        <dbReference type="ChEBI" id="CHEBI:30616"/>
    </ligand>
</feature>
<proteinExistence type="inferred from homology"/>
<evidence type="ECO:0000256" key="4">
    <source>
        <dbReference type="ARBA" id="ARBA00022552"/>
    </source>
</evidence>
<keyword evidence="7 10" id="KW-0418">Kinase</keyword>
<dbReference type="OrthoDB" id="10251185at2759"/>
<keyword evidence="2 10" id="KW-0963">Cytoplasm</keyword>
<feature type="region of interest" description="LID" evidence="10">
    <location>
        <begin position="308"/>
        <end position="318"/>
    </location>
</feature>
<feature type="binding site" evidence="10">
    <location>
        <position position="218"/>
    </location>
    <ligand>
        <name>ATP</name>
        <dbReference type="ChEBI" id="CHEBI:30616"/>
    </ligand>
</feature>
<comment type="catalytic activity">
    <reaction evidence="10">
        <text>ATP + H2O = ADP + phosphate + H(+)</text>
        <dbReference type="Rhea" id="RHEA:13065"/>
        <dbReference type="ChEBI" id="CHEBI:15377"/>
        <dbReference type="ChEBI" id="CHEBI:15378"/>
        <dbReference type="ChEBI" id="CHEBI:30616"/>
        <dbReference type="ChEBI" id="CHEBI:43474"/>
        <dbReference type="ChEBI" id="CHEBI:456216"/>
    </reaction>
</comment>
<evidence type="ECO:0000256" key="9">
    <source>
        <dbReference type="ARBA" id="ARBA00023242"/>
    </source>
</evidence>
<dbReference type="GO" id="GO:0005737">
    <property type="term" value="C:cytoplasm"/>
    <property type="evidence" value="ECO:0007669"/>
    <property type="project" value="UniProtKB-SubCell"/>
</dbReference>
<dbReference type="GO" id="GO:0042274">
    <property type="term" value="P:ribosomal small subunit biogenesis"/>
    <property type="evidence" value="ECO:0007669"/>
    <property type="project" value="UniProtKB-UniRule"/>
</dbReference>
<comment type="catalytic activity">
    <reaction evidence="1 10">
        <text>AMP + ATP = 2 ADP</text>
        <dbReference type="Rhea" id="RHEA:12973"/>
        <dbReference type="ChEBI" id="CHEBI:30616"/>
        <dbReference type="ChEBI" id="CHEBI:456215"/>
        <dbReference type="ChEBI" id="CHEBI:456216"/>
        <dbReference type="EC" id="2.7.4.3"/>
    </reaction>
</comment>
<feature type="region of interest" description="NMPbind" evidence="10">
    <location>
        <begin position="233"/>
        <end position="256"/>
    </location>
</feature>
<protein>
    <recommendedName>
        <fullName evidence="10">Adenylate kinase isoenzyme 6 homolog</fullName>
        <shortName evidence="10">AK6</shortName>
        <ecNumber evidence="10">2.7.4.3</ecNumber>
    </recommendedName>
    <alternativeName>
        <fullName evidence="10">Dual activity adenylate kinase/ATPase</fullName>
        <shortName evidence="10">AK/ATPase</shortName>
    </alternativeName>
</protein>
<gene>
    <name evidence="13" type="primary">AK6</name>
    <name evidence="13" type="ORF">OS493_036811</name>
</gene>
<dbReference type="EMBL" id="MU825460">
    <property type="protein sequence ID" value="KAJ7388583.1"/>
    <property type="molecule type" value="Genomic_DNA"/>
</dbReference>
<dbReference type="FunFam" id="3.40.50.300:FF:000372">
    <property type="entry name" value="Adenylate kinase isoenzyme 6 homolog"/>
    <property type="match status" value="1"/>
</dbReference>
<evidence type="ECO:0000256" key="8">
    <source>
        <dbReference type="ARBA" id="ARBA00022840"/>
    </source>
</evidence>
<keyword evidence="12" id="KW-0472">Membrane</keyword>
<comment type="subcellular location">
    <subcellularLocation>
        <location evidence="10">Cytoplasm</location>
    </subcellularLocation>
    <subcellularLocation>
        <location evidence="10">Nucleus</location>
    </subcellularLocation>
</comment>
<evidence type="ECO:0000313" key="13">
    <source>
        <dbReference type="EMBL" id="KAJ7388583.1"/>
    </source>
</evidence>
<dbReference type="GO" id="GO:0005634">
    <property type="term" value="C:nucleus"/>
    <property type="evidence" value="ECO:0007669"/>
    <property type="project" value="UniProtKB-SubCell"/>
</dbReference>
<comment type="subunit">
    <text evidence="10">Monomer and homodimer. Interacts with small ribosomal subunit protein uS11. Not a structural component of 43S pre-ribosomes, but transiently interacts with them by binding to uS11.</text>
</comment>
<organism evidence="13 14">
    <name type="scientific">Desmophyllum pertusum</name>
    <dbReference type="NCBI Taxonomy" id="174260"/>
    <lineage>
        <taxon>Eukaryota</taxon>
        <taxon>Metazoa</taxon>
        <taxon>Cnidaria</taxon>
        <taxon>Anthozoa</taxon>
        <taxon>Hexacorallia</taxon>
        <taxon>Scleractinia</taxon>
        <taxon>Caryophylliina</taxon>
        <taxon>Caryophylliidae</taxon>
        <taxon>Desmophyllum</taxon>
    </lineage>
</organism>
<dbReference type="Proteomes" id="UP001163046">
    <property type="component" value="Unassembled WGS sequence"/>
</dbReference>
<feature type="binding site" evidence="10">
    <location>
        <position position="217"/>
    </location>
    <ligand>
        <name>ATP</name>
        <dbReference type="ChEBI" id="CHEBI:30616"/>
    </ligand>
</feature>
<dbReference type="HAMAP" id="MF_00039">
    <property type="entry name" value="Adenylate_kinase_AK6"/>
    <property type="match status" value="1"/>
</dbReference>
<feature type="binding site" evidence="10">
    <location>
        <position position="216"/>
    </location>
    <ligand>
        <name>ATP</name>
        <dbReference type="ChEBI" id="CHEBI:30616"/>
    </ligand>
</feature>
<dbReference type="EC" id="2.7.4.3" evidence="10"/>
<reference evidence="13" key="1">
    <citation type="submission" date="2023-01" db="EMBL/GenBank/DDBJ databases">
        <title>Genome assembly of the deep-sea coral Lophelia pertusa.</title>
        <authorList>
            <person name="Herrera S."/>
            <person name="Cordes E."/>
        </authorList>
    </citation>
    <scope>NUCLEOTIDE SEQUENCE</scope>
    <source>
        <strain evidence="13">USNM1676648</strain>
        <tissue evidence="13">Polyp</tissue>
    </source>
</reference>
<dbReference type="CDD" id="cd00637">
    <property type="entry name" value="7tm_classA_rhodopsin-like"/>
    <property type="match status" value="1"/>
</dbReference>
<dbReference type="PANTHER" id="PTHR12595:SF0">
    <property type="entry name" value="ADENYLATE KINASE ISOENZYME 6"/>
    <property type="match status" value="1"/>
</dbReference>
<feature type="transmembrane region" description="Helical" evidence="12">
    <location>
        <begin position="71"/>
        <end position="92"/>
    </location>
</feature>
<comment type="caution">
    <text evidence="13">The sequence shown here is derived from an EMBL/GenBank/DDBJ whole genome shotgun (WGS) entry which is preliminary data.</text>
</comment>
<feature type="region of interest" description="Disordered" evidence="11">
    <location>
        <begin position="183"/>
        <end position="214"/>
    </location>
</feature>
<evidence type="ECO:0000313" key="14">
    <source>
        <dbReference type="Proteomes" id="UP001163046"/>
    </source>
</evidence>
<comment type="similarity">
    <text evidence="10">Belongs to the adenylate kinase family. AK6 subfamily.</text>
</comment>
<evidence type="ECO:0000256" key="7">
    <source>
        <dbReference type="ARBA" id="ARBA00022777"/>
    </source>
</evidence>
<comment type="caution">
    <text evidence="10">Lacks conserved residue(s) required for the propagation of feature annotation.</text>
</comment>
<dbReference type="AlphaFoldDB" id="A0A9W9ZX38"/>
<dbReference type="Pfam" id="PF13238">
    <property type="entry name" value="AAA_18"/>
    <property type="match status" value="2"/>
</dbReference>
<keyword evidence="8 10" id="KW-0067">ATP-binding</keyword>
<evidence type="ECO:0000256" key="6">
    <source>
        <dbReference type="ARBA" id="ARBA00022741"/>
    </source>
</evidence>
<keyword evidence="6 10" id="KW-0547">Nucleotide-binding</keyword>
<comment type="function">
    <text evidence="10">Broad-specificity nucleoside monophosphate (NMP) kinase that catalyzes the reversible transfer of the terminal phosphate group between nucleoside triphosphates and monophosphates. Has also ATPase activity. Involved in the late cytoplasmic maturation steps of the 40S ribosomal particles, specifically 18S rRNA maturation. While NMP activity is not required for ribosome maturation, ATPase activity is. Associates transiently with small ribosomal subunit protein uS11. ATP hydrolysis breaks the interaction with uS11. May temporarily remove uS11 from the ribosome to enable a conformational change of the ribosomal RNA that is needed for the final maturation step of the small ribosomal subunit. Its NMP activity may have a role in nuclear energy homeostasis.</text>
</comment>
<keyword evidence="5 10" id="KW-0808">Transferase</keyword>
<dbReference type="GO" id="GO:0004017">
    <property type="term" value="F:AMP kinase activity"/>
    <property type="evidence" value="ECO:0007669"/>
    <property type="project" value="UniProtKB-UniRule"/>
</dbReference>
<evidence type="ECO:0000256" key="5">
    <source>
        <dbReference type="ARBA" id="ARBA00022679"/>
    </source>
</evidence>
<keyword evidence="12" id="KW-0812">Transmembrane</keyword>
<keyword evidence="9 10" id="KW-0539">Nucleus</keyword>
<dbReference type="InterPro" id="IPR027417">
    <property type="entry name" value="P-loop_NTPase"/>
</dbReference>
<dbReference type="PANTHER" id="PTHR12595">
    <property type="entry name" value="POS9-ACTIVATING FACTOR FAP7-RELATED"/>
    <property type="match status" value="1"/>
</dbReference>
<dbReference type="GO" id="GO:0016887">
    <property type="term" value="F:ATP hydrolysis activity"/>
    <property type="evidence" value="ECO:0007669"/>
    <property type="project" value="UniProtKB-UniRule"/>
</dbReference>
<evidence type="ECO:0000256" key="1">
    <source>
        <dbReference type="ARBA" id="ARBA00000582"/>
    </source>
</evidence>
<dbReference type="Gene3D" id="3.40.50.300">
    <property type="entry name" value="P-loop containing nucleotide triphosphate hydrolases"/>
    <property type="match status" value="2"/>
</dbReference>
<sequence length="368" mass="41848">MSNFTSNSTAPIRPIAYCRRFQDEEHSMVNYASTLASIILNMVSCPFIILLNVLVIVAVKTRPRLQLMSNILLACLAGTDLLVGAVAQPALITAEIFAIAGSVNTYCKLHKVVDELEDQMCEGGNVVDYHGCEFIPERWFDIVFVLRTNNTTLYERLEQRVRILWDDLGRHLSSFFPAKTKPKKDWAPVNRNRESNMASGRTRPNVLVTGTPGTGKTVTANELAQRTGLNYINVGDLAKEKDLYDGWDEQYGCHVLDEDKVVDELEDQMCEGGNVVDYHGCEFFPERWFDIVFVLRTNNTTLYERLEQRGYSGTKLTENVECEIFQTILEEARGSYKKEIVHELQSNTPDELETNLEQIEAWIQQWSG</sequence>
<evidence type="ECO:0000256" key="10">
    <source>
        <dbReference type="HAMAP-Rule" id="MF_03173"/>
    </source>
</evidence>
<keyword evidence="4 10" id="KW-0698">rRNA processing</keyword>
<feature type="binding site" evidence="10">
    <location>
        <position position="215"/>
    </location>
    <ligand>
        <name>ATP</name>
        <dbReference type="ChEBI" id="CHEBI:30616"/>
    </ligand>
</feature>
<keyword evidence="12" id="KW-1133">Transmembrane helix</keyword>
<dbReference type="SUPFAM" id="SSF52540">
    <property type="entry name" value="P-loop containing nucleoside triphosphate hydrolases"/>
    <property type="match status" value="1"/>
</dbReference>
<accession>A0A9W9ZX38</accession>
<feature type="binding site" evidence="10">
    <location>
        <position position="213"/>
    </location>
    <ligand>
        <name>ATP</name>
        <dbReference type="ChEBI" id="CHEBI:30616"/>
    </ligand>
</feature>
<keyword evidence="3 10" id="KW-0690">Ribosome biogenesis</keyword>
<feature type="compositionally biased region" description="Basic and acidic residues" evidence="11">
    <location>
        <begin position="183"/>
        <end position="194"/>
    </location>
</feature>
<dbReference type="InterPro" id="IPR020618">
    <property type="entry name" value="Adenyl_kinase_AK6"/>
</dbReference>
<dbReference type="SUPFAM" id="SSF81321">
    <property type="entry name" value="Family A G protein-coupled receptor-like"/>
    <property type="match status" value="1"/>
</dbReference>